<dbReference type="GO" id="GO:0005829">
    <property type="term" value="C:cytosol"/>
    <property type="evidence" value="ECO:0007669"/>
    <property type="project" value="TreeGrafter"/>
</dbReference>
<organism evidence="2 3">
    <name type="scientific">Parascedosporium putredinis</name>
    <dbReference type="NCBI Taxonomy" id="1442378"/>
    <lineage>
        <taxon>Eukaryota</taxon>
        <taxon>Fungi</taxon>
        <taxon>Dikarya</taxon>
        <taxon>Ascomycota</taxon>
        <taxon>Pezizomycotina</taxon>
        <taxon>Sordariomycetes</taxon>
        <taxon>Hypocreomycetidae</taxon>
        <taxon>Microascales</taxon>
        <taxon>Microascaceae</taxon>
        <taxon>Parascedosporium</taxon>
    </lineage>
</organism>
<evidence type="ECO:0000256" key="1">
    <source>
        <dbReference type="RuleBase" id="RU003860"/>
    </source>
</evidence>
<evidence type="ECO:0000313" key="3">
    <source>
        <dbReference type="Proteomes" id="UP000838763"/>
    </source>
</evidence>
<dbReference type="AlphaFoldDB" id="A0A9P1H3H2"/>
<accession>A0A9P1H3H2</accession>
<dbReference type="InterPro" id="IPR002634">
    <property type="entry name" value="BolA"/>
</dbReference>
<dbReference type="Pfam" id="PF01722">
    <property type="entry name" value="BolA"/>
    <property type="match status" value="1"/>
</dbReference>
<comment type="similarity">
    <text evidence="1">Belongs to the BolA/IbaG family.</text>
</comment>
<evidence type="ECO:0008006" key="4">
    <source>
        <dbReference type="Google" id="ProtNLM"/>
    </source>
</evidence>
<dbReference type="Proteomes" id="UP000838763">
    <property type="component" value="Unassembled WGS sequence"/>
</dbReference>
<dbReference type="PANTHER" id="PTHR12735">
    <property type="entry name" value="BOLA-LIKE PROTEIN-RELATED"/>
    <property type="match status" value="1"/>
</dbReference>
<proteinExistence type="inferred from homology"/>
<dbReference type="PANTHER" id="PTHR12735:SF27">
    <property type="entry name" value="BOLA-LIKE PROTEIN 2"/>
    <property type="match status" value="1"/>
</dbReference>
<evidence type="ECO:0000313" key="2">
    <source>
        <dbReference type="EMBL" id="CAI4214711.1"/>
    </source>
</evidence>
<gene>
    <name evidence="2" type="ORF">PPNO1_LOCUS4439</name>
</gene>
<dbReference type="GO" id="GO:0006879">
    <property type="term" value="P:intracellular iron ion homeostasis"/>
    <property type="evidence" value="ECO:0007669"/>
    <property type="project" value="InterPro"/>
</dbReference>
<dbReference type="Gene3D" id="3.10.20.90">
    <property type="entry name" value="Phosphatidylinositol 3-kinase Catalytic Subunit, Chain A, domain 1"/>
    <property type="match status" value="1"/>
</dbReference>
<dbReference type="OrthoDB" id="4983at2759"/>
<sequence>MEPVNMPATEFLENTMTDPTVTEASLKAALIERLQATHVEVDDISGGCGQSFKAFVVSPQFNGLTSIKRHRLVQAALKEEIAKIHAWTARCQSTLEWEKHNAANGTS</sequence>
<protein>
    <recommendedName>
        <fullName evidence="4">Bola-like protein</fullName>
    </recommendedName>
</protein>
<dbReference type="InterPro" id="IPR045115">
    <property type="entry name" value="BOL2"/>
</dbReference>
<dbReference type="GO" id="GO:0051537">
    <property type="term" value="F:2 iron, 2 sulfur cluster binding"/>
    <property type="evidence" value="ECO:0007669"/>
    <property type="project" value="InterPro"/>
</dbReference>
<dbReference type="SUPFAM" id="SSF82657">
    <property type="entry name" value="BolA-like"/>
    <property type="match status" value="1"/>
</dbReference>
<comment type="caution">
    <text evidence="2">The sequence shown here is derived from an EMBL/GenBank/DDBJ whole genome shotgun (WGS) entry which is preliminary data.</text>
</comment>
<keyword evidence="3" id="KW-1185">Reference proteome</keyword>
<dbReference type="GO" id="GO:0005634">
    <property type="term" value="C:nucleus"/>
    <property type="evidence" value="ECO:0007669"/>
    <property type="project" value="TreeGrafter"/>
</dbReference>
<dbReference type="GO" id="GO:0051604">
    <property type="term" value="P:protein maturation"/>
    <property type="evidence" value="ECO:0007669"/>
    <property type="project" value="InterPro"/>
</dbReference>
<reference evidence="2" key="1">
    <citation type="submission" date="2022-11" db="EMBL/GenBank/DDBJ databases">
        <authorList>
            <person name="Scott C."/>
            <person name="Bruce N."/>
        </authorList>
    </citation>
    <scope>NUCLEOTIDE SEQUENCE</scope>
</reference>
<dbReference type="InterPro" id="IPR036065">
    <property type="entry name" value="BolA-like_sf"/>
</dbReference>
<name>A0A9P1H3H2_9PEZI</name>
<dbReference type="PIRSF" id="PIRSF003113">
    <property type="entry name" value="BolA"/>
    <property type="match status" value="1"/>
</dbReference>
<dbReference type="EMBL" id="CALLCH030000012">
    <property type="protein sequence ID" value="CAI4214711.1"/>
    <property type="molecule type" value="Genomic_DNA"/>
</dbReference>